<dbReference type="InterPro" id="IPR046203">
    <property type="entry name" value="DUF6236"/>
</dbReference>
<dbReference type="RefSeq" id="WP_145869551.1">
    <property type="nucleotide sequence ID" value="NZ_BNCE01000027.1"/>
</dbReference>
<evidence type="ECO:0000313" key="2">
    <source>
        <dbReference type="Proteomes" id="UP000316603"/>
    </source>
</evidence>
<comment type="caution">
    <text evidence="1">The sequence shown here is derived from an EMBL/GenBank/DDBJ whole genome shotgun (WGS) entry which is preliminary data.</text>
</comment>
<dbReference type="Proteomes" id="UP000316603">
    <property type="component" value="Unassembled WGS sequence"/>
</dbReference>
<gene>
    <name evidence="1" type="ORF">FHX78_114851</name>
</gene>
<keyword evidence="2" id="KW-1185">Reference proteome</keyword>
<sequence>MQRIGLYYPYVHFRKEQWIKAAALYWPGLARVVPRGFPVSDPDLVKALRDGLDNFLTDVDPREAAATVAPAFLKAVEDHGTELRQRFLATADTRPFHTQQGNQPEPLMMGQRIINAEPTSPDDLRTLPRDERPLAGLYPHEVDPGLADALRGAGLAVPAVRSRIARSADVTWLAMDPVLAWIYKCVLTEELARRTRYAPITDQVAAHSATDGWDSDRIAAAMLGERPRPASSDETTRLGLMAVQCVLPDGLRSVPVAKIIQLRNDYRAEFSAFTQAVDKAAADLREQVGGIEDRAAFELHLRMTFDESIAQPLEDLRKAMSGLNLKTFYSALNYKFEVPALAAAASGWAGNVPIAGGSLAIAAATLRQATAEARDAQLAGSPVSYLLRVERNLKPTTLVRRVARALGRAAGSGI</sequence>
<dbReference type="OrthoDB" id="9115306at2"/>
<name>A0A561TL89_9ACTN</name>
<organism evidence="1 2">
    <name type="scientific">Streptomyces capillispiralis</name>
    <dbReference type="NCBI Taxonomy" id="68182"/>
    <lineage>
        <taxon>Bacteria</taxon>
        <taxon>Bacillati</taxon>
        <taxon>Actinomycetota</taxon>
        <taxon>Actinomycetes</taxon>
        <taxon>Kitasatosporales</taxon>
        <taxon>Streptomycetaceae</taxon>
        <taxon>Streptomyces</taxon>
    </lineage>
</organism>
<proteinExistence type="predicted"/>
<dbReference type="AlphaFoldDB" id="A0A561TL89"/>
<dbReference type="EMBL" id="VIWV01000001">
    <property type="protein sequence ID" value="TWF87833.1"/>
    <property type="molecule type" value="Genomic_DNA"/>
</dbReference>
<protein>
    <submittedName>
        <fullName evidence="1">Uncharacterized protein</fullName>
    </submittedName>
</protein>
<reference evidence="1 2" key="1">
    <citation type="submission" date="2019-06" db="EMBL/GenBank/DDBJ databases">
        <title>Sequencing the genomes of 1000 actinobacteria strains.</title>
        <authorList>
            <person name="Klenk H.-P."/>
        </authorList>
    </citation>
    <scope>NUCLEOTIDE SEQUENCE [LARGE SCALE GENOMIC DNA]</scope>
    <source>
        <strain evidence="1 2">DSM 41695</strain>
    </source>
</reference>
<evidence type="ECO:0000313" key="1">
    <source>
        <dbReference type="EMBL" id="TWF87833.1"/>
    </source>
</evidence>
<accession>A0A561TL89</accession>
<dbReference type="Pfam" id="PF19749">
    <property type="entry name" value="DUF6236"/>
    <property type="match status" value="1"/>
</dbReference>